<sequence>MTVTDLSAVELAGLLARREVGPVEVMQATLARVGEANPAVNAVVSLRDEEALLAEARAAEAAGPSGPLWGLPMAVKDLVATKGIRTTWGSPVYSGTVPQADDLIAARMRAAGAIFIGKTNVPEFGLGSHSYNPVFGVTRNPYDLSRTAGGSSGGAAAALACRMVALADGSDMMGSLRNPAAWCNVYGMRPSHGLVPGDPVGEMMLHPLATLGPMARTPADLALLLGVIAGPDPLQPAGADFVLGGEGPAGKRIGWLGDWGGAWPMEPGLLERGEAAAAVFAELGAVVEPVAPPYPAERIWESWVALRAWAVAGKQGALLDDPSNHGRMKPALIWEIERGRGLSNAEILEASARRSEWYRAAARMLDRYDAVILPSTQMWPFPAEWDWPKEVAGVATDTYHRWMECVVPASLIGLPVVNLPAGFGPEGLPAGVQLMGPRGADGALLALAEAYHAAVDWPAARVPGAAHRGLG</sequence>
<dbReference type="InterPro" id="IPR036928">
    <property type="entry name" value="AS_sf"/>
</dbReference>
<proteinExistence type="predicted"/>
<dbReference type="EMBL" id="FSRL01000001">
    <property type="protein sequence ID" value="SIN85378.1"/>
    <property type="molecule type" value="Genomic_DNA"/>
</dbReference>
<protein>
    <submittedName>
        <fullName evidence="2">Amidase</fullName>
    </submittedName>
</protein>
<dbReference type="GO" id="GO:0003824">
    <property type="term" value="F:catalytic activity"/>
    <property type="evidence" value="ECO:0007669"/>
    <property type="project" value="InterPro"/>
</dbReference>
<dbReference type="InterPro" id="IPR000120">
    <property type="entry name" value="Amidase"/>
</dbReference>
<accession>A0A1N6EQV1</accession>
<gene>
    <name evidence="2" type="ORF">SAMN05444002_1017</name>
</gene>
<dbReference type="Proteomes" id="UP000184932">
    <property type="component" value="Unassembled WGS sequence"/>
</dbReference>
<dbReference type="OrthoDB" id="9777859at2"/>
<dbReference type="Pfam" id="PF01425">
    <property type="entry name" value="Amidase"/>
    <property type="match status" value="1"/>
</dbReference>
<organism evidence="2 3">
    <name type="scientific">Vannielia litorea</name>
    <dbReference type="NCBI Taxonomy" id="1217970"/>
    <lineage>
        <taxon>Bacteria</taxon>
        <taxon>Pseudomonadati</taxon>
        <taxon>Pseudomonadota</taxon>
        <taxon>Alphaproteobacteria</taxon>
        <taxon>Rhodobacterales</taxon>
        <taxon>Paracoccaceae</taxon>
        <taxon>Vannielia</taxon>
    </lineage>
</organism>
<name>A0A1N6EQV1_9RHOB</name>
<evidence type="ECO:0000313" key="3">
    <source>
        <dbReference type="Proteomes" id="UP000184932"/>
    </source>
</evidence>
<reference evidence="3" key="1">
    <citation type="submission" date="2016-11" db="EMBL/GenBank/DDBJ databases">
        <authorList>
            <person name="Varghese N."/>
            <person name="Submissions S."/>
        </authorList>
    </citation>
    <scope>NUCLEOTIDE SEQUENCE [LARGE SCALE GENOMIC DNA]</scope>
    <source>
        <strain evidence="3">DSM 29440</strain>
    </source>
</reference>
<keyword evidence="3" id="KW-1185">Reference proteome</keyword>
<evidence type="ECO:0000313" key="2">
    <source>
        <dbReference type="EMBL" id="SIN85378.1"/>
    </source>
</evidence>
<dbReference type="PANTHER" id="PTHR11895">
    <property type="entry name" value="TRANSAMIDASE"/>
    <property type="match status" value="1"/>
</dbReference>
<dbReference type="NCBIfam" id="NF005686">
    <property type="entry name" value="PRK07486.1"/>
    <property type="match status" value="1"/>
</dbReference>
<dbReference type="SUPFAM" id="SSF75304">
    <property type="entry name" value="Amidase signature (AS) enzymes"/>
    <property type="match status" value="1"/>
</dbReference>
<feature type="domain" description="Amidase" evidence="1">
    <location>
        <begin position="24"/>
        <end position="445"/>
    </location>
</feature>
<dbReference type="PANTHER" id="PTHR11895:SF76">
    <property type="entry name" value="INDOLEACETAMIDE HYDROLASE"/>
    <property type="match status" value="1"/>
</dbReference>
<evidence type="ECO:0000259" key="1">
    <source>
        <dbReference type="Pfam" id="PF01425"/>
    </source>
</evidence>
<dbReference type="Gene3D" id="3.90.1300.10">
    <property type="entry name" value="Amidase signature (AS) domain"/>
    <property type="match status" value="1"/>
</dbReference>
<dbReference type="RefSeq" id="WP_074255129.1">
    <property type="nucleotide sequence ID" value="NZ_FSRL01000001.1"/>
</dbReference>
<dbReference type="STRING" id="1217970.SAMN05444002_1017"/>
<dbReference type="AlphaFoldDB" id="A0A1N6EQV1"/>
<dbReference type="InterPro" id="IPR023631">
    <property type="entry name" value="Amidase_dom"/>
</dbReference>